<evidence type="ECO:0000256" key="2">
    <source>
        <dbReference type="SAM" id="Phobius"/>
    </source>
</evidence>
<name>A0AA40E6N2_9PEZI</name>
<protein>
    <submittedName>
        <fullName evidence="3">Uncharacterized protein</fullName>
    </submittedName>
</protein>
<evidence type="ECO:0000256" key="1">
    <source>
        <dbReference type="SAM" id="MobiDB-lite"/>
    </source>
</evidence>
<dbReference type="PANTHER" id="PTHR35896">
    <property type="entry name" value="IG-LIKE DOMAIN-CONTAINING PROTEIN"/>
    <property type="match status" value="1"/>
</dbReference>
<reference evidence="3" key="1">
    <citation type="submission" date="2023-06" db="EMBL/GenBank/DDBJ databases">
        <title>Genome-scale phylogeny and comparative genomics of the fungal order Sordariales.</title>
        <authorList>
            <consortium name="Lawrence Berkeley National Laboratory"/>
            <person name="Hensen N."/>
            <person name="Bonometti L."/>
            <person name="Westerberg I."/>
            <person name="Brannstrom I.O."/>
            <person name="Guillou S."/>
            <person name="Cros-Aarteil S."/>
            <person name="Calhoun S."/>
            <person name="Haridas S."/>
            <person name="Kuo A."/>
            <person name="Mondo S."/>
            <person name="Pangilinan J."/>
            <person name="Riley R."/>
            <person name="Labutti K."/>
            <person name="Andreopoulos B."/>
            <person name="Lipzen A."/>
            <person name="Chen C."/>
            <person name="Yanf M."/>
            <person name="Daum C."/>
            <person name="Ng V."/>
            <person name="Clum A."/>
            <person name="Steindorff A."/>
            <person name="Ohm R."/>
            <person name="Martin F."/>
            <person name="Silar P."/>
            <person name="Natvig D."/>
            <person name="Lalanne C."/>
            <person name="Gautier V."/>
            <person name="Ament-Velasquez S.L."/>
            <person name="Kruys A."/>
            <person name="Hutchinson M.I."/>
            <person name="Powell A.J."/>
            <person name="Barry K."/>
            <person name="Miller A.N."/>
            <person name="Grigoriev I.V."/>
            <person name="Debuchy R."/>
            <person name="Gladieux P."/>
            <person name="Thoren M.H."/>
            <person name="Johannesson H."/>
        </authorList>
    </citation>
    <scope>NUCLEOTIDE SEQUENCE</scope>
    <source>
        <strain evidence="3">SMH4607-1</strain>
    </source>
</reference>
<keyword evidence="2" id="KW-0812">Transmembrane</keyword>
<dbReference type="EMBL" id="JAUKUA010000002">
    <property type="protein sequence ID" value="KAK0724428.1"/>
    <property type="molecule type" value="Genomic_DNA"/>
</dbReference>
<accession>A0AA40E6N2</accession>
<dbReference type="AlphaFoldDB" id="A0AA40E6N2"/>
<organism evidence="3 4">
    <name type="scientific">Lasiosphaeris hirsuta</name>
    <dbReference type="NCBI Taxonomy" id="260670"/>
    <lineage>
        <taxon>Eukaryota</taxon>
        <taxon>Fungi</taxon>
        <taxon>Dikarya</taxon>
        <taxon>Ascomycota</taxon>
        <taxon>Pezizomycotina</taxon>
        <taxon>Sordariomycetes</taxon>
        <taxon>Sordariomycetidae</taxon>
        <taxon>Sordariales</taxon>
        <taxon>Lasiosphaeriaceae</taxon>
        <taxon>Lasiosphaeris</taxon>
    </lineage>
</organism>
<dbReference type="Proteomes" id="UP001172102">
    <property type="component" value="Unassembled WGS sequence"/>
</dbReference>
<dbReference type="InterPro" id="IPR053008">
    <property type="entry name" value="Phomopsin_biosynth_assoc"/>
</dbReference>
<gene>
    <name evidence="3" type="ORF">B0H67DRAFT_104041</name>
</gene>
<dbReference type="PANTHER" id="PTHR35896:SF3">
    <property type="entry name" value="MAJOR FACILITATOR SUPERFAMILY TRANSPORTER"/>
    <property type="match status" value="1"/>
</dbReference>
<keyword evidence="4" id="KW-1185">Reference proteome</keyword>
<proteinExistence type="predicted"/>
<sequence length="254" mass="28470">MSLNMWPRKISAAYDRLRGADGDDAETQPFTDGEAEKQDAGHHMSSTAPRSRSWMNKARSALAFALGLVCGWIVLVTAWRTTLHPVPRTVQYTTKTLECGNTTAEAEASGCSFDLLSHNWVPPPCLDPQTESEYRAYISSPERALGPYPYFLDAEGTKRVESERAFALLANGHPVLADQHVYTTREEHLAHCKFLLRRTHRAAQRKVRLNDENAGFWHTEHCLEELSNPGRKPLDALNEGFFVGYSPCTIEVPV</sequence>
<evidence type="ECO:0000313" key="3">
    <source>
        <dbReference type="EMBL" id="KAK0724428.1"/>
    </source>
</evidence>
<evidence type="ECO:0000313" key="4">
    <source>
        <dbReference type="Proteomes" id="UP001172102"/>
    </source>
</evidence>
<keyword evidence="2" id="KW-1133">Transmembrane helix</keyword>
<keyword evidence="2" id="KW-0472">Membrane</keyword>
<feature type="transmembrane region" description="Helical" evidence="2">
    <location>
        <begin position="60"/>
        <end position="79"/>
    </location>
</feature>
<feature type="region of interest" description="Disordered" evidence="1">
    <location>
        <begin position="20"/>
        <end position="51"/>
    </location>
</feature>
<comment type="caution">
    <text evidence="3">The sequence shown here is derived from an EMBL/GenBank/DDBJ whole genome shotgun (WGS) entry which is preliminary data.</text>
</comment>